<accession>A0AA36ILJ1</accession>
<dbReference type="CDD" id="cd01099">
    <property type="entry name" value="PAN_AP_HGF"/>
    <property type="match status" value="1"/>
</dbReference>
<dbReference type="PROSITE" id="PS50948">
    <property type="entry name" value="PAN"/>
    <property type="match status" value="1"/>
</dbReference>
<dbReference type="InterPro" id="IPR003609">
    <property type="entry name" value="Pan_app"/>
</dbReference>
<reference evidence="3" key="1">
    <citation type="submission" date="2023-08" db="EMBL/GenBank/DDBJ databases">
        <authorList>
            <person name="Chen Y."/>
            <person name="Shah S."/>
            <person name="Dougan E. K."/>
            <person name="Thang M."/>
            <person name="Chan C."/>
        </authorList>
    </citation>
    <scope>NUCLEOTIDE SEQUENCE</scope>
</reference>
<dbReference type="SUPFAM" id="SSF57414">
    <property type="entry name" value="Hairpin loop containing domain-like"/>
    <property type="match status" value="1"/>
</dbReference>
<gene>
    <name evidence="3" type="ORF">EVOR1521_LOCUS15313</name>
</gene>
<evidence type="ECO:0000256" key="1">
    <source>
        <dbReference type="SAM" id="MobiDB-lite"/>
    </source>
</evidence>
<feature type="domain" description="Apple" evidence="2">
    <location>
        <begin position="215"/>
        <end position="283"/>
    </location>
</feature>
<feature type="non-terminal residue" evidence="3">
    <location>
        <position position="478"/>
    </location>
</feature>
<evidence type="ECO:0000313" key="3">
    <source>
        <dbReference type="EMBL" id="CAJ1389755.1"/>
    </source>
</evidence>
<dbReference type="Pfam" id="PF00024">
    <property type="entry name" value="PAN_1"/>
    <property type="match status" value="1"/>
</dbReference>
<protein>
    <recommendedName>
        <fullName evidence="2">Apple domain-containing protein</fullName>
    </recommendedName>
</protein>
<evidence type="ECO:0000313" key="4">
    <source>
        <dbReference type="Proteomes" id="UP001178507"/>
    </source>
</evidence>
<dbReference type="Gene3D" id="3.50.4.10">
    <property type="entry name" value="Hepatocyte Growth Factor"/>
    <property type="match status" value="1"/>
</dbReference>
<feature type="region of interest" description="Disordered" evidence="1">
    <location>
        <begin position="314"/>
        <end position="338"/>
    </location>
</feature>
<dbReference type="EMBL" id="CAUJNA010001934">
    <property type="protein sequence ID" value="CAJ1389755.1"/>
    <property type="molecule type" value="Genomic_DNA"/>
</dbReference>
<sequence length="478" mass="53747">MRYFQDPQSNTCATCIRNSTSPAAVPYGPGGCPENFVFEQREVCATPPSEGSFQQTDGVELARCSSLGAGWVTSRTIPQGCTANTSSGTVVLEATKYVCTACVPAPVVKQWEEFAGPFNRVCRGAGPTDNNPSYFEVRQKVPSVEACQALCLEELGEEGCKGIEFNRNSKRCELWKRKEGIWAFSYPQWEGFTCLRYGWPGKFLNPVNGGLDQACRGAGGQNSAGFYVVEAVRHMEDCRARCVAAPICKGLEFSKGRCEIWHSEVVTSEAKAGFECLRYEQTCMLPPREFLVQACDVWLRLRYLLTQKAHKDIQIPNEEGDDGVSEDEAPEDEESESTEHIMEFMDKLQKMDKSHLSEAQRKKMEEEKKKKRLQALKFKMRQSWLKRLHAVLRHSWDLLSPQTRASLLSYAATDCGTGFRQIVEEAMHDQRDLEMIEETGINGFLARHLSSLALGLAEGTRCVTWQAEHAYERLGRRP</sequence>
<dbReference type="Proteomes" id="UP001178507">
    <property type="component" value="Unassembled WGS sequence"/>
</dbReference>
<evidence type="ECO:0000259" key="2">
    <source>
        <dbReference type="PROSITE" id="PS50948"/>
    </source>
</evidence>
<keyword evidence="4" id="KW-1185">Reference proteome</keyword>
<feature type="compositionally biased region" description="Acidic residues" evidence="1">
    <location>
        <begin position="318"/>
        <end position="336"/>
    </location>
</feature>
<organism evidence="3 4">
    <name type="scientific">Effrenium voratum</name>
    <dbReference type="NCBI Taxonomy" id="2562239"/>
    <lineage>
        <taxon>Eukaryota</taxon>
        <taxon>Sar</taxon>
        <taxon>Alveolata</taxon>
        <taxon>Dinophyceae</taxon>
        <taxon>Suessiales</taxon>
        <taxon>Symbiodiniaceae</taxon>
        <taxon>Effrenium</taxon>
    </lineage>
</organism>
<name>A0AA36ILJ1_9DINO</name>
<proteinExistence type="predicted"/>
<dbReference type="AlphaFoldDB" id="A0AA36ILJ1"/>
<comment type="caution">
    <text evidence="3">The sequence shown here is derived from an EMBL/GenBank/DDBJ whole genome shotgun (WGS) entry which is preliminary data.</text>
</comment>